<dbReference type="Proteomes" id="UP000831113">
    <property type="component" value="Chromosome"/>
</dbReference>
<protein>
    <submittedName>
        <fullName evidence="1">DUF2461 domain-containing protein</fullName>
    </submittedName>
</protein>
<accession>A0ABY4D0V8</accession>
<dbReference type="PANTHER" id="PTHR36452:SF1">
    <property type="entry name" value="DUF2461 DOMAIN-CONTAINING PROTEIN"/>
    <property type="match status" value="1"/>
</dbReference>
<dbReference type="PANTHER" id="PTHR36452">
    <property type="entry name" value="CHROMOSOME 12, WHOLE GENOME SHOTGUN SEQUENCE"/>
    <property type="match status" value="1"/>
</dbReference>
<dbReference type="NCBIfam" id="TIGR02453">
    <property type="entry name" value="TIGR02453 family protein"/>
    <property type="match status" value="1"/>
</dbReference>
<dbReference type="RefSeq" id="WP_243800815.1">
    <property type="nucleotide sequence ID" value="NZ_CP094669.1"/>
</dbReference>
<evidence type="ECO:0000313" key="1">
    <source>
        <dbReference type="EMBL" id="UOG76159.1"/>
    </source>
</evidence>
<dbReference type="InterPro" id="IPR015996">
    <property type="entry name" value="UCP028451"/>
</dbReference>
<dbReference type="InterPro" id="IPR012808">
    <property type="entry name" value="CHP02453"/>
</dbReference>
<keyword evidence="2" id="KW-1185">Reference proteome</keyword>
<dbReference type="PIRSF" id="PIRSF028451">
    <property type="entry name" value="UCP028451"/>
    <property type="match status" value="1"/>
</dbReference>
<dbReference type="EMBL" id="CP094669">
    <property type="protein sequence ID" value="UOG76159.1"/>
    <property type="molecule type" value="Genomic_DNA"/>
</dbReference>
<proteinExistence type="predicted"/>
<gene>
    <name evidence="1" type="ORF">MTX78_06065</name>
</gene>
<evidence type="ECO:0000313" key="2">
    <source>
        <dbReference type="Proteomes" id="UP000831113"/>
    </source>
</evidence>
<organism evidence="1 2">
    <name type="scientific">Hymenobacter tibetensis</name>
    <dbReference type="NCBI Taxonomy" id="497967"/>
    <lineage>
        <taxon>Bacteria</taxon>
        <taxon>Pseudomonadati</taxon>
        <taxon>Bacteroidota</taxon>
        <taxon>Cytophagia</taxon>
        <taxon>Cytophagales</taxon>
        <taxon>Hymenobacteraceae</taxon>
        <taxon>Hymenobacter</taxon>
    </lineage>
</organism>
<name>A0ABY4D0V8_9BACT</name>
<sequence length="222" mass="25365">MERAFLLDFLRNLAANNHKAWMDEHRADYHRARAIYTALVAEVLAGLQQFEPELRGLTPTDVMFRINKNDRSQRDPEPYKRRMGAGMKRGGRHAACAGYFMAVQPEGHTWMGAGIWKPDTANLTRVRQEIHYNGAEFHALREAPKLHHHFPAGLQGERLQRPPRGYGQHTPDLEWLRLKEFTVAQTFSDSDVLRSDFAARVVTGLRAAQPLVQFLNQALLEG</sequence>
<reference evidence="1 2" key="1">
    <citation type="submission" date="2022-03" db="EMBL/GenBank/DDBJ databases">
        <title>Hymenobactersp. isolated from the air.</title>
        <authorList>
            <person name="Won M."/>
            <person name="Kwon S.-W."/>
        </authorList>
    </citation>
    <scope>NUCLEOTIDE SEQUENCE [LARGE SCALE GENOMIC DNA]</scope>
    <source>
        <strain evidence="1 2">KACC 21982</strain>
    </source>
</reference>
<dbReference type="Pfam" id="PF09365">
    <property type="entry name" value="DUF2461"/>
    <property type="match status" value="1"/>
</dbReference>